<feature type="coiled-coil region" evidence="1">
    <location>
        <begin position="201"/>
        <end position="292"/>
    </location>
</feature>
<proteinExistence type="predicted"/>
<sequence length="304" mass="35157">MGIQNWTVIAQSTKSAAAREIYLLDANHRNHKRTEAILNVYGNKEQTLNIIRNTERHKLKTAEKKRGGRPPSEGCEFVLAFPKSIRPSDLQWREIFRRIIPTISKSCDVSKADLQHICRAVVHKQKQDGRKGSGDHLHLLIGKFTNEGQYLRKLQHRATLRQIKQSFNLAALEVLGVNNETYQAEQTYHSKKRAPHWQVMAARAYEEVEARAQNLERSEDEKRDLLRVMNKLYLQSEKLVEAHEQGDKKQLNRQANRVSKSLEELEGFKLKGEEFTDEVQELNNSLQEASKRLKKPLRVKPLAP</sequence>
<reference evidence="2" key="1">
    <citation type="journal article" date="2015" name="MBio">
        <title>Eco-Evolutionary Dynamics of Episomes among Ecologically Cohesive Bacterial Populations.</title>
        <authorList>
            <person name="Xue H."/>
            <person name="Cordero O.X."/>
            <person name="Camas F.M."/>
            <person name="Trimble W."/>
            <person name="Meyer F."/>
            <person name="Guglielmini J."/>
            <person name="Rocha E.P."/>
            <person name="Polz M.F."/>
        </authorList>
    </citation>
    <scope>NUCLEOTIDE SEQUENCE</scope>
    <source>
        <strain evidence="2">5F_275</strain>
    </source>
</reference>
<accession>A0A0H3ZK63</accession>
<keyword evidence="1" id="KW-0175">Coiled coil</keyword>
<protein>
    <recommendedName>
        <fullName evidence="3">Phage protein</fullName>
    </recommendedName>
</protein>
<dbReference type="AlphaFoldDB" id="A0A0H3ZK63"/>
<evidence type="ECO:0000313" key="2">
    <source>
        <dbReference type="EMBL" id="AKN36408.1"/>
    </source>
</evidence>
<evidence type="ECO:0008006" key="3">
    <source>
        <dbReference type="Google" id="ProtNLM"/>
    </source>
</evidence>
<evidence type="ECO:0000256" key="1">
    <source>
        <dbReference type="SAM" id="Coils"/>
    </source>
</evidence>
<organism evidence="2">
    <name type="scientific">Vibrio tasmaniensis</name>
    <dbReference type="NCBI Taxonomy" id="212663"/>
    <lineage>
        <taxon>Bacteria</taxon>
        <taxon>Pseudomonadati</taxon>
        <taxon>Pseudomonadota</taxon>
        <taxon>Gammaproteobacteria</taxon>
        <taxon>Vibrionales</taxon>
        <taxon>Vibrionaceae</taxon>
        <taxon>Vibrio</taxon>
    </lineage>
</organism>
<name>A0A0H3ZK63_9VIBR</name>
<dbReference type="EMBL" id="KP795489">
    <property type="protein sequence ID" value="AKN36408.1"/>
    <property type="molecule type" value="Genomic_DNA"/>
</dbReference>